<reference evidence="3" key="1">
    <citation type="submission" date="2020-11" db="EMBL/GenBank/DDBJ databases">
        <authorList>
            <person name="Tran Van P."/>
        </authorList>
    </citation>
    <scope>NUCLEOTIDE SEQUENCE</scope>
</reference>
<dbReference type="FunFam" id="3.40.309.10:FF:000001">
    <property type="entry name" value="Mitochondrial aldehyde dehydrogenase 2"/>
    <property type="match status" value="1"/>
</dbReference>
<dbReference type="EMBL" id="OC914910">
    <property type="protein sequence ID" value="CAD7637419.1"/>
    <property type="molecule type" value="Genomic_DNA"/>
</dbReference>
<proteinExistence type="inferred from homology"/>
<dbReference type="Proteomes" id="UP000728032">
    <property type="component" value="Unassembled WGS sequence"/>
</dbReference>
<organism evidence="3">
    <name type="scientific">Oppiella nova</name>
    <dbReference type="NCBI Taxonomy" id="334625"/>
    <lineage>
        <taxon>Eukaryota</taxon>
        <taxon>Metazoa</taxon>
        <taxon>Ecdysozoa</taxon>
        <taxon>Arthropoda</taxon>
        <taxon>Chelicerata</taxon>
        <taxon>Arachnida</taxon>
        <taxon>Acari</taxon>
        <taxon>Acariformes</taxon>
        <taxon>Sarcoptiformes</taxon>
        <taxon>Oribatida</taxon>
        <taxon>Brachypylina</taxon>
        <taxon>Oppioidea</taxon>
        <taxon>Oppiidae</taxon>
        <taxon>Oppiella</taxon>
    </lineage>
</organism>
<dbReference type="GO" id="GO:0016620">
    <property type="term" value="F:oxidoreductase activity, acting on the aldehyde or oxo group of donors, NAD or NADP as acceptor"/>
    <property type="evidence" value="ECO:0007669"/>
    <property type="project" value="InterPro"/>
</dbReference>
<feature type="domain" description="Aldehyde dehydrogenase" evidence="2">
    <location>
        <begin position="16"/>
        <end position="232"/>
    </location>
</feature>
<dbReference type="Pfam" id="PF00171">
    <property type="entry name" value="Aldedh"/>
    <property type="match status" value="2"/>
</dbReference>
<gene>
    <name evidence="3" type="ORF">ONB1V03_LOCUS805</name>
</gene>
<dbReference type="InterPro" id="IPR016161">
    <property type="entry name" value="Ald_DH/histidinol_DH"/>
</dbReference>
<dbReference type="Gene3D" id="3.40.605.10">
    <property type="entry name" value="Aldehyde Dehydrogenase, Chain A, domain 1"/>
    <property type="match status" value="2"/>
</dbReference>
<dbReference type="InterPro" id="IPR015590">
    <property type="entry name" value="Aldehyde_DH_dom"/>
</dbReference>
<evidence type="ECO:0000313" key="4">
    <source>
        <dbReference type="Proteomes" id="UP000728032"/>
    </source>
</evidence>
<dbReference type="OrthoDB" id="310895at2759"/>
<evidence type="ECO:0000313" key="3">
    <source>
        <dbReference type="EMBL" id="CAD7637419.1"/>
    </source>
</evidence>
<accession>A0A7R9LBV2</accession>
<keyword evidence="4" id="KW-1185">Reference proteome</keyword>
<feature type="domain" description="Aldehyde dehydrogenase" evidence="2">
    <location>
        <begin position="234"/>
        <end position="425"/>
    </location>
</feature>
<name>A0A7R9LBV2_9ACAR</name>
<dbReference type="SUPFAM" id="SSF53720">
    <property type="entry name" value="ALDH-like"/>
    <property type="match status" value="1"/>
</dbReference>
<evidence type="ECO:0000256" key="1">
    <source>
        <dbReference type="ARBA" id="ARBA00009986"/>
    </source>
</evidence>
<dbReference type="FunFam" id="3.40.605.10:FF:000026">
    <property type="entry name" value="Aldehyde dehydrogenase, putative"/>
    <property type="match status" value="1"/>
</dbReference>
<dbReference type="EMBL" id="CAJPVJ010000085">
    <property type="protein sequence ID" value="CAG2160484.1"/>
    <property type="molecule type" value="Genomic_DNA"/>
</dbReference>
<dbReference type="Gene3D" id="3.40.309.10">
    <property type="entry name" value="Aldehyde Dehydrogenase, Chain A, domain 2"/>
    <property type="match status" value="1"/>
</dbReference>
<dbReference type="InterPro" id="IPR016163">
    <property type="entry name" value="Ald_DH_C"/>
</dbReference>
<comment type="similarity">
    <text evidence="1">Belongs to the aldehyde dehydrogenase family.</text>
</comment>
<dbReference type="FunFam" id="3.40.605.10:FF:000050">
    <property type="entry name" value="Aldehyde dehydrogenase, mitochondrial"/>
    <property type="match status" value="1"/>
</dbReference>
<dbReference type="InterPro" id="IPR016162">
    <property type="entry name" value="Ald_DH_N"/>
</dbReference>
<evidence type="ECO:0000259" key="2">
    <source>
        <dbReference type="Pfam" id="PF00171"/>
    </source>
</evidence>
<dbReference type="AlphaFoldDB" id="A0A7R9LBV2"/>
<sequence length="434" mass="47375">MSPTVKYTQIFINNEWHNSVSGKTFPTINPANNEKLADIQEADQADVDKAVAAAQKAFELGSEWRTMDASQRGRLLSKLADLIERDRQVLLELEVADVGKPVSEAEFDIDGVIGTLRYYAGWADKVHGKTIPADGQQFAFTRLEPIGVCGQIIPWNYPLVMLSWKWGPALATGNTVVLKPAEQTPLSALYTASLAKEAGFPPGVINVVPGYGHTAGAALARHPNVDKIAFTGRQCCCAGTRTFVHESIYDQFAKKSAELAQKRKVGDPMSADTEQGPIIDETQTKKVMDLIESGKKEGAVLQTGGTRVGTKGWFVAPTVFSNVTDNMQIAREEIFGPVQQLLKYKDMDEVIRRCNDTRYGLGSGILTNNLQKALQFAQGVKAGSVWVNCYDTASVQTPFGGYKMSGHGRELGEDGIHEYTEVKAVTIKMPVKNS</sequence>
<protein>
    <recommendedName>
        <fullName evidence="2">Aldehyde dehydrogenase domain-containing protein</fullName>
    </recommendedName>
</protein>
<dbReference type="PANTHER" id="PTHR11699">
    <property type="entry name" value="ALDEHYDE DEHYDROGENASE-RELATED"/>
    <property type="match status" value="1"/>
</dbReference>